<dbReference type="InterPro" id="IPR051681">
    <property type="entry name" value="Ser/Thr_Kinases-Pseudokinases"/>
</dbReference>
<evidence type="ECO:0000313" key="2">
    <source>
        <dbReference type="EMBL" id="CAK7339535.1"/>
    </source>
</evidence>
<dbReference type="InterPro" id="IPR011009">
    <property type="entry name" value="Kinase-like_dom_sf"/>
</dbReference>
<dbReference type="PROSITE" id="PS00108">
    <property type="entry name" value="PROTEIN_KINASE_ST"/>
    <property type="match status" value="1"/>
</dbReference>
<dbReference type="SUPFAM" id="SSF56112">
    <property type="entry name" value="Protein kinase-like (PK-like)"/>
    <property type="match status" value="1"/>
</dbReference>
<dbReference type="InterPro" id="IPR001245">
    <property type="entry name" value="Ser-Thr/Tyr_kinase_cat_dom"/>
</dbReference>
<dbReference type="Gene3D" id="1.10.510.10">
    <property type="entry name" value="Transferase(Phosphotransferase) domain 1"/>
    <property type="match status" value="1"/>
</dbReference>
<feature type="domain" description="Protein kinase" evidence="1">
    <location>
        <begin position="1"/>
        <end position="195"/>
    </location>
</feature>
<dbReference type="SMART" id="SM00220">
    <property type="entry name" value="S_TKc"/>
    <property type="match status" value="1"/>
</dbReference>
<dbReference type="PROSITE" id="PS50011">
    <property type="entry name" value="PROTEIN_KINASE_DOM"/>
    <property type="match status" value="1"/>
</dbReference>
<dbReference type="PANTHER" id="PTHR44329">
    <property type="entry name" value="SERINE/THREONINE-PROTEIN KINASE TNNI3K-RELATED"/>
    <property type="match status" value="1"/>
</dbReference>
<dbReference type="EMBL" id="CAWUPB010001158">
    <property type="protein sequence ID" value="CAK7339535.1"/>
    <property type="molecule type" value="Genomic_DNA"/>
</dbReference>
<reference evidence="2 3" key="1">
    <citation type="submission" date="2024-01" db="EMBL/GenBank/DDBJ databases">
        <authorList>
            <person name="Waweru B."/>
        </authorList>
    </citation>
    <scope>NUCLEOTIDE SEQUENCE [LARGE SCALE GENOMIC DNA]</scope>
</reference>
<dbReference type="InterPro" id="IPR008271">
    <property type="entry name" value="Ser/Thr_kinase_AS"/>
</dbReference>
<name>A0AAV1RUM0_9ROSI</name>
<dbReference type="AlphaFoldDB" id="A0AAV1RUM0"/>
<dbReference type="InterPro" id="IPR000719">
    <property type="entry name" value="Prot_kinase_dom"/>
</dbReference>
<dbReference type="Proteomes" id="UP001314170">
    <property type="component" value="Unassembled WGS sequence"/>
</dbReference>
<gene>
    <name evidence="2" type="ORF">DCAF_LOCUS14588</name>
</gene>
<dbReference type="PRINTS" id="PR00109">
    <property type="entry name" value="TYRKINASE"/>
</dbReference>
<comment type="caution">
    <text evidence="2">The sequence shown here is derived from an EMBL/GenBank/DDBJ whole genome shotgun (WGS) entry which is preliminary data.</text>
</comment>
<dbReference type="Pfam" id="PF07714">
    <property type="entry name" value="PK_Tyr_Ser-Thr"/>
    <property type="match status" value="1"/>
</dbReference>
<accession>A0AAV1RUM0</accession>
<dbReference type="PANTHER" id="PTHR44329:SF84">
    <property type="entry name" value="PROTEIN KINASE LIKE PROTEIN"/>
    <property type="match status" value="1"/>
</dbReference>
<dbReference type="GO" id="GO:0004674">
    <property type="term" value="F:protein serine/threonine kinase activity"/>
    <property type="evidence" value="ECO:0007669"/>
    <property type="project" value="TreeGrafter"/>
</dbReference>
<sequence>MFLITELMRGDTLQKYLWSIRRKHLDLRLSISFALDISRAMEYLHDNGIIHRDLKPSNLLLTEDQKHVKVGDFGLARERIMGDMTCECGTYRWMAPELFSKEALQIGVKKYYNHKVDVYSFSMVLWELLTNEALFKGKDSISVAYAAVANNERPSLENIPKDIAPFLQSCWAEDPNIRPEFKQITEYLTNFHQSLLPKPMTPPKLMQIEEPESSIGQELTSNDHNHIMAKKSEEKPRKRRSFSSCFLNCFNDS</sequence>
<evidence type="ECO:0000259" key="1">
    <source>
        <dbReference type="PROSITE" id="PS50011"/>
    </source>
</evidence>
<evidence type="ECO:0000313" key="3">
    <source>
        <dbReference type="Proteomes" id="UP001314170"/>
    </source>
</evidence>
<proteinExistence type="predicted"/>
<organism evidence="2 3">
    <name type="scientific">Dovyalis caffra</name>
    <dbReference type="NCBI Taxonomy" id="77055"/>
    <lineage>
        <taxon>Eukaryota</taxon>
        <taxon>Viridiplantae</taxon>
        <taxon>Streptophyta</taxon>
        <taxon>Embryophyta</taxon>
        <taxon>Tracheophyta</taxon>
        <taxon>Spermatophyta</taxon>
        <taxon>Magnoliopsida</taxon>
        <taxon>eudicotyledons</taxon>
        <taxon>Gunneridae</taxon>
        <taxon>Pentapetalae</taxon>
        <taxon>rosids</taxon>
        <taxon>fabids</taxon>
        <taxon>Malpighiales</taxon>
        <taxon>Salicaceae</taxon>
        <taxon>Flacourtieae</taxon>
        <taxon>Dovyalis</taxon>
    </lineage>
</organism>
<keyword evidence="3" id="KW-1185">Reference proteome</keyword>
<dbReference type="GO" id="GO:0005524">
    <property type="term" value="F:ATP binding"/>
    <property type="evidence" value="ECO:0007669"/>
    <property type="project" value="InterPro"/>
</dbReference>
<protein>
    <recommendedName>
        <fullName evidence="1">Protein kinase domain-containing protein</fullName>
    </recommendedName>
</protein>